<sequence>MKRTVSIVLAVTLAATSAVGCGKKENVQTDAVVGSSTEAATTEAGERTKIQLMGPWVVESPEDQVLAGVVKGFEEAHPEYEVELIGTPSADLLTTVQSMAASSTLPDLVITNGANNAAWKEMGIVEDIRGEFDQKFLEGFYPEMLKEFTYNDELFGLPMCAAPFVLLLRNDLLQEAGLDVPESFDEIVETAKKLTVDTNGDGKIDRYGMSLMGFPDGNNALRFTLALFAADAPDIYKDESGKWATKIGSEDGVRAFEFYYNLAIRDGSVPQGSTEVDYKTMVNLLATDQVAMAISGPHTIGNIVVQNPDMDGKFIAVPLKDKETVAYLNPYGMIMFKDAPNREGAIEFLKYAAANFVEMTRVTKRPPALIELEDVAREAAPEVEAILDCAQYNIDYVAVPFRGEEANIVAENVNAMLAGSIKSPEEAAKITAEAVQAVLDANN</sequence>
<evidence type="ECO:0000313" key="7">
    <source>
        <dbReference type="Proteomes" id="UP000283975"/>
    </source>
</evidence>
<dbReference type="RefSeq" id="WP_118019278.1">
    <property type="nucleotide sequence ID" value="NZ_CAUHGS010000007.1"/>
</dbReference>
<dbReference type="PROSITE" id="PS51257">
    <property type="entry name" value="PROKAR_LIPOPROTEIN"/>
    <property type="match status" value="1"/>
</dbReference>
<evidence type="ECO:0000313" key="5">
    <source>
        <dbReference type="EMBL" id="RGV73309.1"/>
    </source>
</evidence>
<feature type="chain" id="PRO_5044085521" evidence="4">
    <location>
        <begin position="21"/>
        <end position="443"/>
    </location>
</feature>
<dbReference type="GO" id="GO:0055052">
    <property type="term" value="C:ATP-binding cassette (ABC) transporter complex, substrate-binding subunit-containing"/>
    <property type="evidence" value="ECO:0007669"/>
    <property type="project" value="TreeGrafter"/>
</dbReference>
<dbReference type="GO" id="GO:1901982">
    <property type="term" value="F:maltose binding"/>
    <property type="evidence" value="ECO:0007669"/>
    <property type="project" value="TreeGrafter"/>
</dbReference>
<dbReference type="AlphaFoldDB" id="A0A412Z080"/>
<evidence type="ECO:0000256" key="4">
    <source>
        <dbReference type="SAM" id="SignalP"/>
    </source>
</evidence>
<dbReference type="Gene3D" id="3.40.190.10">
    <property type="entry name" value="Periplasmic binding protein-like II"/>
    <property type="match status" value="1"/>
</dbReference>
<dbReference type="PANTHER" id="PTHR30061:SF50">
    <property type="entry name" value="MALTOSE_MALTODEXTRIN-BINDING PERIPLASMIC PROTEIN"/>
    <property type="match status" value="1"/>
</dbReference>
<evidence type="ECO:0000256" key="1">
    <source>
        <dbReference type="ARBA" id="ARBA00008520"/>
    </source>
</evidence>
<dbReference type="PANTHER" id="PTHR30061">
    <property type="entry name" value="MALTOSE-BINDING PERIPLASMIC PROTEIN"/>
    <property type="match status" value="1"/>
</dbReference>
<reference evidence="7 8" key="1">
    <citation type="submission" date="2018-08" db="EMBL/GenBank/DDBJ databases">
        <title>A genome reference for cultivated species of the human gut microbiota.</title>
        <authorList>
            <person name="Zou Y."/>
            <person name="Xue W."/>
            <person name="Luo G."/>
        </authorList>
    </citation>
    <scope>NUCLEOTIDE SEQUENCE [LARGE SCALE GENOMIC DNA]</scope>
    <source>
        <strain evidence="5 8">AF14-18</strain>
        <strain evidence="6 7">AM35-14</strain>
    </source>
</reference>
<name>A0A412Z080_9FIRM</name>
<dbReference type="CDD" id="cd13585">
    <property type="entry name" value="PBP2_TMBP_like"/>
    <property type="match status" value="1"/>
</dbReference>
<proteinExistence type="inferred from homology"/>
<organism evidence="5 8">
    <name type="scientific">Enterocloster bolteae</name>
    <dbReference type="NCBI Taxonomy" id="208479"/>
    <lineage>
        <taxon>Bacteria</taxon>
        <taxon>Bacillati</taxon>
        <taxon>Bacillota</taxon>
        <taxon>Clostridia</taxon>
        <taxon>Lachnospirales</taxon>
        <taxon>Lachnospiraceae</taxon>
        <taxon>Enterocloster</taxon>
    </lineage>
</organism>
<dbReference type="EMBL" id="QRZM01000010">
    <property type="protein sequence ID" value="RGV73309.1"/>
    <property type="molecule type" value="Genomic_DNA"/>
</dbReference>
<dbReference type="EMBL" id="QSHZ01000005">
    <property type="protein sequence ID" value="RHC57337.1"/>
    <property type="molecule type" value="Genomic_DNA"/>
</dbReference>
<evidence type="ECO:0000256" key="2">
    <source>
        <dbReference type="ARBA" id="ARBA00022448"/>
    </source>
</evidence>
<dbReference type="GO" id="GO:0042956">
    <property type="term" value="P:maltodextrin transmembrane transport"/>
    <property type="evidence" value="ECO:0007669"/>
    <property type="project" value="TreeGrafter"/>
</dbReference>
<accession>A0A412Z080</accession>
<comment type="caution">
    <text evidence="5">The sequence shown here is derived from an EMBL/GenBank/DDBJ whole genome shotgun (WGS) entry which is preliminary data.</text>
</comment>
<evidence type="ECO:0000313" key="6">
    <source>
        <dbReference type="EMBL" id="RHC57337.1"/>
    </source>
</evidence>
<dbReference type="Pfam" id="PF01547">
    <property type="entry name" value="SBP_bac_1"/>
    <property type="match status" value="1"/>
</dbReference>
<evidence type="ECO:0000256" key="3">
    <source>
        <dbReference type="ARBA" id="ARBA00022729"/>
    </source>
</evidence>
<dbReference type="InterPro" id="IPR006059">
    <property type="entry name" value="SBP"/>
</dbReference>
<protein>
    <submittedName>
        <fullName evidence="5">Sugar ABC transporter substrate-binding protein</fullName>
    </submittedName>
</protein>
<keyword evidence="3 4" id="KW-0732">Signal</keyword>
<dbReference type="Proteomes" id="UP000284543">
    <property type="component" value="Unassembled WGS sequence"/>
</dbReference>
<dbReference type="GO" id="GO:0015768">
    <property type="term" value="P:maltose transport"/>
    <property type="evidence" value="ECO:0007669"/>
    <property type="project" value="TreeGrafter"/>
</dbReference>
<evidence type="ECO:0000313" key="8">
    <source>
        <dbReference type="Proteomes" id="UP000284543"/>
    </source>
</evidence>
<dbReference type="Proteomes" id="UP000283975">
    <property type="component" value="Unassembled WGS sequence"/>
</dbReference>
<keyword evidence="2" id="KW-0813">Transport</keyword>
<dbReference type="SUPFAM" id="SSF53850">
    <property type="entry name" value="Periplasmic binding protein-like II"/>
    <property type="match status" value="1"/>
</dbReference>
<comment type="similarity">
    <text evidence="1">Belongs to the bacterial solute-binding protein 1 family.</text>
</comment>
<gene>
    <name evidence="6" type="ORF">DW839_06425</name>
    <name evidence="5" type="ORF">DWW02_20910</name>
</gene>
<feature type="signal peptide" evidence="4">
    <location>
        <begin position="1"/>
        <end position="20"/>
    </location>
</feature>